<keyword evidence="7" id="KW-1185">Reference proteome</keyword>
<dbReference type="InterPro" id="IPR020850">
    <property type="entry name" value="GED_dom"/>
</dbReference>
<dbReference type="GO" id="GO:0003924">
    <property type="term" value="F:GTPase activity"/>
    <property type="evidence" value="ECO:0007669"/>
    <property type="project" value="InterPro"/>
</dbReference>
<dbReference type="GO" id="GO:0008017">
    <property type="term" value="F:microtubule binding"/>
    <property type="evidence" value="ECO:0007669"/>
    <property type="project" value="TreeGrafter"/>
</dbReference>
<evidence type="ECO:0000256" key="2">
    <source>
        <dbReference type="ARBA" id="ARBA00023134"/>
    </source>
</evidence>
<dbReference type="InterPro" id="IPR001401">
    <property type="entry name" value="Dynamin_GTPase"/>
</dbReference>
<dbReference type="GO" id="GO:0005525">
    <property type="term" value="F:GTP binding"/>
    <property type="evidence" value="ECO:0007669"/>
    <property type="project" value="InterPro"/>
</dbReference>
<dbReference type="InterPro" id="IPR027417">
    <property type="entry name" value="P-loop_NTPase"/>
</dbReference>
<evidence type="ECO:0000259" key="4">
    <source>
        <dbReference type="PROSITE" id="PS51388"/>
    </source>
</evidence>
<dbReference type="SMART" id="SM00053">
    <property type="entry name" value="DYNc"/>
    <property type="match status" value="1"/>
</dbReference>
<dbReference type="GO" id="GO:0005739">
    <property type="term" value="C:mitochondrion"/>
    <property type="evidence" value="ECO:0007669"/>
    <property type="project" value="TreeGrafter"/>
</dbReference>
<evidence type="ECO:0000256" key="1">
    <source>
        <dbReference type="ARBA" id="ARBA00022741"/>
    </source>
</evidence>
<evidence type="ECO:0000259" key="5">
    <source>
        <dbReference type="PROSITE" id="PS51718"/>
    </source>
</evidence>
<dbReference type="STRING" id="1745343.A0A2J6QNJ3"/>
<keyword evidence="2" id="KW-0342">GTP-binding</keyword>
<evidence type="ECO:0000313" key="6">
    <source>
        <dbReference type="EMBL" id="PMD27814.1"/>
    </source>
</evidence>
<feature type="region of interest" description="Disordered" evidence="3">
    <location>
        <begin position="654"/>
        <end position="676"/>
    </location>
</feature>
<dbReference type="CDD" id="cd08771">
    <property type="entry name" value="DLP_1"/>
    <property type="match status" value="1"/>
</dbReference>
<dbReference type="PANTHER" id="PTHR11566:SF149">
    <property type="entry name" value="GTPASE, PUTATIVE (AFU_ORTHOLOGUE AFUA_6G11890)-RELATED"/>
    <property type="match status" value="1"/>
</dbReference>
<dbReference type="PROSITE" id="PS51388">
    <property type="entry name" value="GED"/>
    <property type="match status" value="1"/>
</dbReference>
<feature type="compositionally biased region" description="Polar residues" evidence="3">
    <location>
        <begin position="661"/>
        <end position="676"/>
    </location>
</feature>
<sequence length="676" mass="76521">MADPNDFGLPALQKLQSAEQMELLDVVDSLRACGLSEIVALPQLIVCGDQSSGKSSVLEAISGIPFPRQETLCTRFATEVILRRASKDEITVSIVPGTDRTEVDRERLKQFHRELKTKDDFGDLFKIAGSEMGLSSTGRSFSNDILRVEFCGPSQPQLTLVDLPGLIHAQIESQTTGDVELVHNLVSRYLNNPRSIILAVVSAKNDISNQIILRNARNVDPQGLRTLGIITKPDVLVKGSKSEEAFIALARNEVVKFSLGWHVVKNIDSAIAQNHKGTRDQQEILFFQESNFTRLPAHTIGIAFLRARLSKVLFNQIRQELPQLIEDIQIHISAAKVARDRLGPSRKEVEQQQSFLISLSQSFHTICRDAVRGDYDHQFFQTDSNPERRLCATVMNMHFDFASNMRKNGASWRVDDENAIGDNCCTREEAIKEAWKLLKRSRGRELPGLPNPLLVGELFRQYSLPWGDLARQHIRNVWEAANRFLELLLRYLTDDDVSDNVFRFWLYPIMEEKLSLAYSKLDELLEVHKDYPMTTNSQFINNSRKTRQDASKPDLDMDMVAAEEAFDNMNAYYEVALNLFTDNVPTLAVQAPLIREVPKIFCPTAVFSMDTGVINRIAGETEEKIMERDSILHRLATLEKGALICRQYAKRPQQGKYSRIPSMNQPDQSSSSPFIR</sequence>
<dbReference type="InterPro" id="IPR045063">
    <property type="entry name" value="Dynamin_N"/>
</dbReference>
<feature type="domain" description="Dynamin-type G" evidence="5">
    <location>
        <begin position="38"/>
        <end position="322"/>
    </location>
</feature>
<dbReference type="AlphaFoldDB" id="A0A2J6QNJ3"/>
<dbReference type="GO" id="GO:0016559">
    <property type="term" value="P:peroxisome fission"/>
    <property type="evidence" value="ECO:0007669"/>
    <property type="project" value="TreeGrafter"/>
</dbReference>
<dbReference type="PROSITE" id="PS51718">
    <property type="entry name" value="G_DYNAMIN_2"/>
    <property type="match status" value="1"/>
</dbReference>
<gene>
    <name evidence="6" type="ORF">NA56DRAFT_560756</name>
</gene>
<dbReference type="FunFam" id="3.40.50.300:FF:001425">
    <property type="entry name" value="Dynamin GTPase, putative"/>
    <property type="match status" value="1"/>
</dbReference>
<dbReference type="Pfam" id="PF01031">
    <property type="entry name" value="Dynamin_M"/>
    <property type="match status" value="1"/>
</dbReference>
<dbReference type="Gene3D" id="3.40.50.300">
    <property type="entry name" value="P-loop containing nucleotide triphosphate hydrolases"/>
    <property type="match status" value="1"/>
</dbReference>
<dbReference type="GO" id="GO:0016020">
    <property type="term" value="C:membrane"/>
    <property type="evidence" value="ECO:0007669"/>
    <property type="project" value="TreeGrafter"/>
</dbReference>
<dbReference type="InterPro" id="IPR000375">
    <property type="entry name" value="Dynamin_stalk"/>
</dbReference>
<accession>A0A2J6QNJ3</accession>
<dbReference type="InterPro" id="IPR030381">
    <property type="entry name" value="G_DYNAMIN_dom"/>
</dbReference>
<dbReference type="GO" id="GO:0000266">
    <property type="term" value="P:mitochondrial fission"/>
    <property type="evidence" value="ECO:0007669"/>
    <property type="project" value="TreeGrafter"/>
</dbReference>
<organism evidence="6 7">
    <name type="scientific">Hyaloscypha hepaticicola</name>
    <dbReference type="NCBI Taxonomy" id="2082293"/>
    <lineage>
        <taxon>Eukaryota</taxon>
        <taxon>Fungi</taxon>
        <taxon>Dikarya</taxon>
        <taxon>Ascomycota</taxon>
        <taxon>Pezizomycotina</taxon>
        <taxon>Leotiomycetes</taxon>
        <taxon>Helotiales</taxon>
        <taxon>Hyaloscyphaceae</taxon>
        <taxon>Hyaloscypha</taxon>
    </lineage>
</organism>
<dbReference type="Gene3D" id="1.20.120.1240">
    <property type="entry name" value="Dynamin, middle domain"/>
    <property type="match status" value="1"/>
</dbReference>
<dbReference type="GO" id="GO:0005874">
    <property type="term" value="C:microtubule"/>
    <property type="evidence" value="ECO:0007669"/>
    <property type="project" value="TreeGrafter"/>
</dbReference>
<dbReference type="InterPro" id="IPR022812">
    <property type="entry name" value="Dynamin"/>
</dbReference>
<dbReference type="OrthoDB" id="415706at2759"/>
<proteinExistence type="predicted"/>
<keyword evidence="1" id="KW-0547">Nucleotide-binding</keyword>
<dbReference type="Proteomes" id="UP000235672">
    <property type="component" value="Unassembled WGS sequence"/>
</dbReference>
<evidence type="ECO:0000256" key="3">
    <source>
        <dbReference type="SAM" id="MobiDB-lite"/>
    </source>
</evidence>
<protein>
    <submittedName>
        <fullName evidence="6">Dynamin family protein</fullName>
    </submittedName>
</protein>
<dbReference type="PANTHER" id="PTHR11566">
    <property type="entry name" value="DYNAMIN"/>
    <property type="match status" value="1"/>
</dbReference>
<dbReference type="Pfam" id="PF00350">
    <property type="entry name" value="Dynamin_N"/>
    <property type="match status" value="1"/>
</dbReference>
<dbReference type="EMBL" id="KZ613465">
    <property type="protein sequence ID" value="PMD27814.1"/>
    <property type="molecule type" value="Genomic_DNA"/>
</dbReference>
<name>A0A2J6QNJ3_9HELO</name>
<dbReference type="GO" id="GO:0006897">
    <property type="term" value="P:endocytosis"/>
    <property type="evidence" value="ECO:0007669"/>
    <property type="project" value="TreeGrafter"/>
</dbReference>
<dbReference type="PRINTS" id="PR00195">
    <property type="entry name" value="DYNAMIN"/>
</dbReference>
<evidence type="ECO:0000313" key="7">
    <source>
        <dbReference type="Proteomes" id="UP000235672"/>
    </source>
</evidence>
<reference evidence="6 7" key="1">
    <citation type="submission" date="2016-05" db="EMBL/GenBank/DDBJ databases">
        <title>A degradative enzymes factory behind the ericoid mycorrhizal symbiosis.</title>
        <authorList>
            <consortium name="DOE Joint Genome Institute"/>
            <person name="Martino E."/>
            <person name="Morin E."/>
            <person name="Grelet G."/>
            <person name="Kuo A."/>
            <person name="Kohler A."/>
            <person name="Daghino S."/>
            <person name="Barry K."/>
            <person name="Choi C."/>
            <person name="Cichocki N."/>
            <person name="Clum A."/>
            <person name="Copeland A."/>
            <person name="Hainaut M."/>
            <person name="Haridas S."/>
            <person name="Labutti K."/>
            <person name="Lindquist E."/>
            <person name="Lipzen A."/>
            <person name="Khouja H.-R."/>
            <person name="Murat C."/>
            <person name="Ohm R."/>
            <person name="Olson A."/>
            <person name="Spatafora J."/>
            <person name="Veneault-Fourrey C."/>
            <person name="Henrissat B."/>
            <person name="Grigoriev I."/>
            <person name="Martin F."/>
            <person name="Perotto S."/>
        </authorList>
    </citation>
    <scope>NUCLEOTIDE SEQUENCE [LARGE SCALE GENOMIC DNA]</scope>
    <source>
        <strain evidence="6 7">UAMH 7357</strain>
    </source>
</reference>
<dbReference type="SUPFAM" id="SSF52540">
    <property type="entry name" value="P-loop containing nucleoside triphosphate hydrolases"/>
    <property type="match status" value="1"/>
</dbReference>
<feature type="domain" description="GED" evidence="4">
    <location>
        <begin position="562"/>
        <end position="653"/>
    </location>
</feature>
<dbReference type="GO" id="GO:0048312">
    <property type="term" value="P:intracellular distribution of mitochondria"/>
    <property type="evidence" value="ECO:0007669"/>
    <property type="project" value="TreeGrafter"/>
</dbReference>